<comment type="caution">
    <text evidence="1">The sequence shown here is derived from an EMBL/GenBank/DDBJ whole genome shotgun (WGS) entry which is preliminary data.</text>
</comment>
<dbReference type="RefSeq" id="WP_036814254.1">
    <property type="nucleotide sequence ID" value="NZ_CP088292.1"/>
</dbReference>
<keyword evidence="2" id="KW-1185">Reference proteome</keyword>
<gene>
    <name evidence="1" type="ORF">HQ945_22390</name>
</gene>
<evidence type="ECO:0000313" key="2">
    <source>
        <dbReference type="Proteomes" id="UP000550508"/>
    </source>
</evidence>
<dbReference type="Proteomes" id="UP000550508">
    <property type="component" value="Unassembled WGS sequence"/>
</dbReference>
<accession>A0A849VVM4</accession>
<organism evidence="1 2">
    <name type="scientific">Phyllobacterium pellucidum</name>
    <dbReference type="NCBI Taxonomy" id="2740464"/>
    <lineage>
        <taxon>Bacteria</taxon>
        <taxon>Pseudomonadati</taxon>
        <taxon>Pseudomonadota</taxon>
        <taxon>Alphaproteobacteria</taxon>
        <taxon>Hyphomicrobiales</taxon>
        <taxon>Phyllobacteriaceae</taxon>
        <taxon>Phyllobacterium</taxon>
    </lineage>
</organism>
<dbReference type="EMBL" id="JABUMX010000009">
    <property type="protein sequence ID" value="NTS34012.1"/>
    <property type="molecule type" value="Genomic_DNA"/>
</dbReference>
<protein>
    <submittedName>
        <fullName evidence="1">Uncharacterized protein</fullName>
    </submittedName>
</protein>
<name>A0A849VVM4_9HYPH</name>
<sequence length="67" mass="7521">MKATRKESLEYIASLLQELADLAKDQKLPFLSYLIEMAFIEVSDLAKQQVSGKSKTQSNHLNGSEPH</sequence>
<dbReference type="AlphaFoldDB" id="A0A849VVM4"/>
<proteinExistence type="predicted"/>
<reference evidence="1 2" key="1">
    <citation type="submission" date="2020-05" db="EMBL/GenBank/DDBJ databases">
        <authorList>
            <person name="Kim M.K."/>
        </authorList>
    </citation>
    <scope>NUCLEOTIDE SEQUENCE [LARGE SCALE GENOMIC DNA]</scope>
    <source>
        <strain evidence="1 2">BT25</strain>
    </source>
</reference>
<evidence type="ECO:0000313" key="1">
    <source>
        <dbReference type="EMBL" id="NTS34012.1"/>
    </source>
</evidence>